<proteinExistence type="predicted"/>
<dbReference type="SUPFAM" id="SSF55347">
    <property type="entry name" value="Glyceraldehyde-3-phosphate dehydrogenase-like, C-terminal domain"/>
    <property type="match status" value="1"/>
</dbReference>
<comment type="caution">
    <text evidence="3">The sequence shown here is derived from an EMBL/GenBank/DDBJ whole genome shotgun (WGS) entry which is preliminary data.</text>
</comment>
<dbReference type="Gene3D" id="3.40.50.720">
    <property type="entry name" value="NAD(P)-binding Rossmann-like Domain"/>
    <property type="match status" value="1"/>
</dbReference>
<dbReference type="SUPFAM" id="SSF51735">
    <property type="entry name" value="NAD(P)-binding Rossmann-fold domains"/>
    <property type="match status" value="1"/>
</dbReference>
<dbReference type="InterPro" id="IPR036291">
    <property type="entry name" value="NAD(P)-bd_dom_sf"/>
</dbReference>
<name>A0A4Q7PBS8_9BACT</name>
<evidence type="ECO:0000259" key="2">
    <source>
        <dbReference type="Pfam" id="PF22725"/>
    </source>
</evidence>
<dbReference type="GO" id="GO:0000166">
    <property type="term" value="F:nucleotide binding"/>
    <property type="evidence" value="ECO:0007669"/>
    <property type="project" value="InterPro"/>
</dbReference>
<evidence type="ECO:0000259" key="1">
    <source>
        <dbReference type="Pfam" id="PF01408"/>
    </source>
</evidence>
<feature type="domain" description="GFO/IDH/MocA-like oxidoreductase" evidence="2">
    <location>
        <begin position="131"/>
        <end position="254"/>
    </location>
</feature>
<dbReference type="InterPro" id="IPR000683">
    <property type="entry name" value="Gfo/Idh/MocA-like_OxRdtase_N"/>
</dbReference>
<evidence type="ECO:0000313" key="3">
    <source>
        <dbReference type="EMBL" id="RZS97665.1"/>
    </source>
</evidence>
<dbReference type="Proteomes" id="UP000292209">
    <property type="component" value="Unassembled WGS sequence"/>
</dbReference>
<gene>
    <name evidence="3" type="ORF">BC751_3282</name>
</gene>
<feature type="domain" description="Gfo/Idh/MocA-like oxidoreductase N-terminal" evidence="1">
    <location>
        <begin position="6"/>
        <end position="122"/>
    </location>
</feature>
<dbReference type="OrthoDB" id="9795543at2"/>
<dbReference type="InterPro" id="IPR055170">
    <property type="entry name" value="GFO_IDH_MocA-like_dom"/>
</dbReference>
<sequence length="341" mass="36878">MKRKIGIGIIGTGAITGTHIQAIQSLENAHLVGLLGFSEQVAQSAESQFGVKVFYDIREFLAMPDLDLVSICTASGNHLESALAAIQAGKHVLIEKPIEINLDRADQIIKASEQNGLKCGVIFQNRFSPDFLRLKAAVNAGKFGKLLMGNAHINWYRSPEYYSSSSWKGTLSGDGGGAFINQGIHTIDLLLNILGPVEMVFGKVKTLLHRIEGEDIGAAIVHFKNGALGNISASTALFPGYPERLEIFGSLGSAVLEAGKLKAWNIQGEETSLEVGKANLNTGAADPLAIGYKLHLEQYKDMVKAILEDRNPLVDGHEARKSLELILGIYESSKSKLPVWF</sequence>
<dbReference type="PANTHER" id="PTHR43249">
    <property type="entry name" value="UDP-N-ACETYL-2-AMINO-2-DEOXY-D-GLUCURONATE OXIDASE"/>
    <property type="match status" value="1"/>
</dbReference>
<evidence type="ECO:0000313" key="4">
    <source>
        <dbReference type="Proteomes" id="UP000292209"/>
    </source>
</evidence>
<dbReference type="Pfam" id="PF22725">
    <property type="entry name" value="GFO_IDH_MocA_C3"/>
    <property type="match status" value="1"/>
</dbReference>
<keyword evidence="4" id="KW-1185">Reference proteome</keyword>
<dbReference type="EMBL" id="SGXG01000001">
    <property type="protein sequence ID" value="RZS97665.1"/>
    <property type="molecule type" value="Genomic_DNA"/>
</dbReference>
<dbReference type="RefSeq" id="WP_130276519.1">
    <property type="nucleotide sequence ID" value="NZ_SGXG01000001.1"/>
</dbReference>
<dbReference type="AlphaFoldDB" id="A0A4Q7PBS8"/>
<organism evidence="3 4">
    <name type="scientific">Cecembia calidifontis</name>
    <dbReference type="NCBI Taxonomy" id="1187080"/>
    <lineage>
        <taxon>Bacteria</taxon>
        <taxon>Pseudomonadati</taxon>
        <taxon>Bacteroidota</taxon>
        <taxon>Cytophagia</taxon>
        <taxon>Cytophagales</taxon>
        <taxon>Cyclobacteriaceae</taxon>
        <taxon>Cecembia</taxon>
    </lineage>
</organism>
<dbReference type="Gene3D" id="3.30.360.10">
    <property type="entry name" value="Dihydrodipicolinate Reductase, domain 2"/>
    <property type="match status" value="1"/>
</dbReference>
<dbReference type="Pfam" id="PF01408">
    <property type="entry name" value="GFO_IDH_MocA"/>
    <property type="match status" value="1"/>
</dbReference>
<dbReference type="InterPro" id="IPR052515">
    <property type="entry name" value="Gfo/Idh/MocA_Oxidoreductase"/>
</dbReference>
<dbReference type="PANTHER" id="PTHR43249:SF1">
    <property type="entry name" value="D-GLUCOSIDE 3-DEHYDROGENASE"/>
    <property type="match status" value="1"/>
</dbReference>
<accession>A0A4Q7PBS8</accession>
<protein>
    <submittedName>
        <fullName evidence="3">Putative dehydrogenase</fullName>
    </submittedName>
</protein>
<reference evidence="3 4" key="1">
    <citation type="submission" date="2019-02" db="EMBL/GenBank/DDBJ databases">
        <title>Genomic Encyclopedia of Archaeal and Bacterial Type Strains, Phase II (KMG-II): from individual species to whole genera.</title>
        <authorList>
            <person name="Goeker M."/>
        </authorList>
    </citation>
    <scope>NUCLEOTIDE SEQUENCE [LARGE SCALE GENOMIC DNA]</scope>
    <source>
        <strain evidence="3 4">DSM 21411</strain>
    </source>
</reference>